<feature type="domain" description="EamA" evidence="3">
    <location>
        <begin position="6"/>
        <end position="134"/>
    </location>
</feature>
<name>A0A1M5T7S3_9CLOT</name>
<evidence type="ECO:0000313" key="5">
    <source>
        <dbReference type="Proteomes" id="UP000184447"/>
    </source>
</evidence>
<gene>
    <name evidence="4" type="ORF">SAMN02745207_01241</name>
</gene>
<keyword evidence="2" id="KW-0812">Transmembrane</keyword>
<evidence type="ECO:0000256" key="2">
    <source>
        <dbReference type="SAM" id="Phobius"/>
    </source>
</evidence>
<feature type="transmembrane region" description="Helical" evidence="2">
    <location>
        <begin position="61"/>
        <end position="82"/>
    </location>
</feature>
<dbReference type="AlphaFoldDB" id="A0A1M5T7S3"/>
<keyword evidence="2" id="KW-1133">Transmembrane helix</keyword>
<feature type="transmembrane region" description="Helical" evidence="2">
    <location>
        <begin position="180"/>
        <end position="197"/>
    </location>
</feature>
<dbReference type="PANTHER" id="PTHR22911:SF102">
    <property type="entry name" value="MEMBRANE PROTEIN"/>
    <property type="match status" value="1"/>
</dbReference>
<feature type="transmembrane region" description="Helical" evidence="2">
    <location>
        <begin position="264"/>
        <end position="282"/>
    </location>
</feature>
<feature type="transmembrane region" description="Helical" evidence="2">
    <location>
        <begin position="120"/>
        <end position="138"/>
    </location>
</feature>
<protein>
    <submittedName>
        <fullName evidence="4">RarD protein</fullName>
    </submittedName>
</protein>
<dbReference type="PANTHER" id="PTHR22911">
    <property type="entry name" value="ACYL-MALONYL CONDENSING ENZYME-RELATED"/>
    <property type="match status" value="1"/>
</dbReference>
<dbReference type="EMBL" id="FQXM01000005">
    <property type="protein sequence ID" value="SHH46738.1"/>
    <property type="molecule type" value="Genomic_DNA"/>
</dbReference>
<feature type="transmembrane region" description="Helical" evidence="2">
    <location>
        <begin position="31"/>
        <end position="49"/>
    </location>
</feature>
<keyword evidence="2" id="KW-0472">Membrane</keyword>
<evidence type="ECO:0000259" key="3">
    <source>
        <dbReference type="Pfam" id="PF00892"/>
    </source>
</evidence>
<feature type="transmembrane region" description="Helical" evidence="2">
    <location>
        <begin position="7"/>
        <end position="25"/>
    </location>
</feature>
<feature type="transmembrane region" description="Helical" evidence="2">
    <location>
        <begin position="94"/>
        <end position="111"/>
    </location>
</feature>
<accession>A0A1M5T7S3</accession>
<sequence>MKSSFKIVFAMIIWGSLGLFVKNIEMPSMEIAFFRAIIATFILLSIGIIKKDLNIRNYSKMNLILLMASGIAMGFNWVLLFQAYKFTSISNATLSYYFAPVFVVMAAPIVLKEKLSIKKILSVLVALGGLVLIINNGAGETLGKGNDFIGIAYGLSAAVLYATVIFLNKRVVGLTGFERTIVQLAASVVVLIPFVIVRNNINFSGSNSLIFMIIVGVVHTALAYILYFSGIKDTEVNTAAMLSYIDPISALLLGALVLGEGITIWQICGGVMILGASFFVELKDLKLKRRKSVVES</sequence>
<feature type="domain" description="EamA" evidence="3">
    <location>
        <begin position="149"/>
        <end position="280"/>
    </location>
</feature>
<dbReference type="Proteomes" id="UP000184447">
    <property type="component" value="Unassembled WGS sequence"/>
</dbReference>
<dbReference type="RefSeq" id="WP_073337562.1">
    <property type="nucleotide sequence ID" value="NZ_FQXM01000005.1"/>
</dbReference>
<proteinExistence type="inferred from homology"/>
<reference evidence="4 5" key="1">
    <citation type="submission" date="2016-11" db="EMBL/GenBank/DDBJ databases">
        <authorList>
            <person name="Jaros S."/>
            <person name="Januszkiewicz K."/>
            <person name="Wedrychowicz H."/>
        </authorList>
    </citation>
    <scope>NUCLEOTIDE SEQUENCE [LARGE SCALE GENOMIC DNA]</scope>
    <source>
        <strain evidence="4 5">DSM 8605</strain>
    </source>
</reference>
<keyword evidence="5" id="KW-1185">Reference proteome</keyword>
<dbReference type="GO" id="GO:0016020">
    <property type="term" value="C:membrane"/>
    <property type="evidence" value="ECO:0007669"/>
    <property type="project" value="InterPro"/>
</dbReference>
<feature type="transmembrane region" description="Helical" evidence="2">
    <location>
        <begin position="239"/>
        <end position="258"/>
    </location>
</feature>
<dbReference type="OrthoDB" id="9814238at2"/>
<dbReference type="InterPro" id="IPR037185">
    <property type="entry name" value="EmrE-like"/>
</dbReference>
<dbReference type="Pfam" id="PF00892">
    <property type="entry name" value="EamA"/>
    <property type="match status" value="2"/>
</dbReference>
<feature type="transmembrane region" description="Helical" evidence="2">
    <location>
        <begin position="209"/>
        <end position="227"/>
    </location>
</feature>
<evidence type="ECO:0000313" key="4">
    <source>
        <dbReference type="EMBL" id="SHH46738.1"/>
    </source>
</evidence>
<dbReference type="SUPFAM" id="SSF103481">
    <property type="entry name" value="Multidrug resistance efflux transporter EmrE"/>
    <property type="match status" value="2"/>
</dbReference>
<dbReference type="InterPro" id="IPR000620">
    <property type="entry name" value="EamA_dom"/>
</dbReference>
<evidence type="ECO:0000256" key="1">
    <source>
        <dbReference type="ARBA" id="ARBA00007362"/>
    </source>
</evidence>
<comment type="similarity">
    <text evidence="1">Belongs to the EamA transporter family.</text>
</comment>
<feature type="transmembrane region" description="Helical" evidence="2">
    <location>
        <begin position="150"/>
        <end position="168"/>
    </location>
</feature>
<organism evidence="4 5">
    <name type="scientific">Clostridium grantii DSM 8605</name>
    <dbReference type="NCBI Taxonomy" id="1121316"/>
    <lineage>
        <taxon>Bacteria</taxon>
        <taxon>Bacillati</taxon>
        <taxon>Bacillota</taxon>
        <taxon>Clostridia</taxon>
        <taxon>Eubacteriales</taxon>
        <taxon>Clostridiaceae</taxon>
        <taxon>Clostridium</taxon>
    </lineage>
</organism>